<keyword evidence="3" id="KW-0614">Plasmid</keyword>
<evidence type="ECO:0008006" key="5">
    <source>
        <dbReference type="Google" id="ProtNLM"/>
    </source>
</evidence>
<dbReference type="Proteomes" id="UP001623290">
    <property type="component" value="Plasmid unnamed1"/>
</dbReference>
<evidence type="ECO:0000256" key="2">
    <source>
        <dbReference type="SAM" id="SignalP"/>
    </source>
</evidence>
<feature type="signal peptide" evidence="2">
    <location>
        <begin position="1"/>
        <end position="21"/>
    </location>
</feature>
<accession>A0ABZ1E390</accession>
<geneLocation type="plasmid" evidence="3 4">
    <name>unnamed1</name>
</geneLocation>
<evidence type="ECO:0000313" key="3">
    <source>
        <dbReference type="EMBL" id="WRY35509.1"/>
    </source>
</evidence>
<organism evidence="3 4">
    <name type="scientific">Thioclava litoralis</name>
    <dbReference type="NCBI Taxonomy" id="3076557"/>
    <lineage>
        <taxon>Bacteria</taxon>
        <taxon>Pseudomonadati</taxon>
        <taxon>Pseudomonadota</taxon>
        <taxon>Alphaproteobacteria</taxon>
        <taxon>Rhodobacterales</taxon>
        <taxon>Paracoccaceae</taxon>
        <taxon>Thioclava</taxon>
    </lineage>
</organism>
<reference evidence="3 4" key="1">
    <citation type="submission" date="2023-09" db="EMBL/GenBank/DDBJ databases">
        <title>Thioclava shenzhenensis sp. nov., a multidrug resistant bacteria-antagonizing species isolated from coastal seawater.</title>
        <authorList>
            <person name="Long M."/>
        </authorList>
    </citation>
    <scope>NUCLEOTIDE SEQUENCE [LARGE SCALE GENOMIC DNA]</scope>
    <source>
        <strain evidence="3 4">FTW29</strain>
        <plasmid evidence="3 4">unnamed1</plasmid>
    </source>
</reference>
<proteinExistence type="predicted"/>
<protein>
    <recommendedName>
        <fullName evidence="5">Peptidoglycan binding domain-containing protein</fullName>
    </recommendedName>
</protein>
<feature type="chain" id="PRO_5045073341" description="Peptidoglycan binding domain-containing protein" evidence="2">
    <location>
        <begin position="22"/>
        <end position="425"/>
    </location>
</feature>
<gene>
    <name evidence="3" type="ORF">RPE78_14435</name>
</gene>
<evidence type="ECO:0000313" key="4">
    <source>
        <dbReference type="Proteomes" id="UP001623290"/>
    </source>
</evidence>
<keyword evidence="4" id="KW-1185">Reference proteome</keyword>
<dbReference type="EMBL" id="CP135444">
    <property type="protein sequence ID" value="WRY35509.1"/>
    <property type="molecule type" value="Genomic_DNA"/>
</dbReference>
<feature type="region of interest" description="Disordered" evidence="1">
    <location>
        <begin position="381"/>
        <end position="413"/>
    </location>
</feature>
<keyword evidence="2" id="KW-0732">Signal</keyword>
<sequence>MTCLGVGLASGFGLGAGQAMAQDAPAEIWDALVVDLTQNGAGLPQSAAKALTTAGATRTTVARAPDQTAIATALGQAHQAGRGMVVAVYGDMAQSGARLTESALRNLIIQSGLSQTVLLSGNCAQASGAPAAPRTLPRSDRIRLIASAAPGETCPDGGDRLFARLQQAGDLASAQPVSAYFAGFWSDAANDAPDLMLTPVAQTAPATVQISAPAPEDSSAAPLPAAFRYAPPQGADLTQVPDETLAAIPTAKGLPQPSVILGLIGPAFLTPTPEDGTQARDLASRIALRQDNPETYRALVNEGAFDPPAAQMARAIQTELARMGCYRQSIDGKWGAGSRAAVRGYFNERDDTSEAVTEDAAAALYRQIILAPDVACPAPKTVVREETPRTSPVRQTPQRTAPPPAAPKEDTPVIKKLRLMNGVYK</sequence>
<evidence type="ECO:0000256" key="1">
    <source>
        <dbReference type="SAM" id="MobiDB-lite"/>
    </source>
</evidence>
<name>A0ABZ1E390_9RHOB</name>